<dbReference type="AlphaFoldDB" id="A0A8H3BDK3"/>
<organism evidence="4 5">
    <name type="scientific">Rhizoctonia solani</name>
    <dbReference type="NCBI Taxonomy" id="456999"/>
    <lineage>
        <taxon>Eukaryota</taxon>
        <taxon>Fungi</taxon>
        <taxon>Dikarya</taxon>
        <taxon>Basidiomycota</taxon>
        <taxon>Agaricomycotina</taxon>
        <taxon>Agaricomycetes</taxon>
        <taxon>Cantharellales</taxon>
        <taxon>Ceratobasidiaceae</taxon>
        <taxon>Rhizoctonia</taxon>
    </lineage>
</organism>
<dbReference type="Gene3D" id="3.90.1300.10">
    <property type="entry name" value="Amidase signature (AS) domain"/>
    <property type="match status" value="1"/>
</dbReference>
<dbReference type="EMBL" id="CAJMWS010000611">
    <property type="protein sequence ID" value="CAE6455067.1"/>
    <property type="molecule type" value="Genomic_DNA"/>
</dbReference>
<proteinExistence type="inferred from homology"/>
<keyword evidence="2" id="KW-0378">Hydrolase</keyword>
<protein>
    <recommendedName>
        <fullName evidence="3">Amidase domain-containing protein</fullName>
    </recommendedName>
</protein>
<evidence type="ECO:0000256" key="2">
    <source>
        <dbReference type="ARBA" id="ARBA00022801"/>
    </source>
</evidence>
<comment type="caution">
    <text evidence="4">The sequence shown here is derived from an EMBL/GenBank/DDBJ whole genome shotgun (WGS) entry which is preliminary data.</text>
</comment>
<comment type="similarity">
    <text evidence="1">Belongs to the amidase family.</text>
</comment>
<reference evidence="4" key="1">
    <citation type="submission" date="2021-01" db="EMBL/GenBank/DDBJ databases">
        <authorList>
            <person name="Kaushik A."/>
        </authorList>
    </citation>
    <scope>NUCLEOTIDE SEQUENCE</scope>
    <source>
        <strain evidence="4">AG1-1C</strain>
    </source>
</reference>
<dbReference type="PANTHER" id="PTHR46072">
    <property type="entry name" value="AMIDASE-RELATED-RELATED"/>
    <property type="match status" value="1"/>
</dbReference>
<feature type="domain" description="Amidase" evidence="3">
    <location>
        <begin position="1"/>
        <end position="468"/>
    </location>
</feature>
<dbReference type="InterPro" id="IPR023631">
    <property type="entry name" value="Amidase_dom"/>
</dbReference>
<dbReference type="SUPFAM" id="SSF75304">
    <property type="entry name" value="Amidase signature (AS) enzymes"/>
    <property type="match status" value="1"/>
</dbReference>
<dbReference type="Pfam" id="PF01425">
    <property type="entry name" value="Amidase"/>
    <property type="match status" value="1"/>
</dbReference>
<dbReference type="InterPro" id="IPR036928">
    <property type="entry name" value="AS_sf"/>
</dbReference>
<evidence type="ECO:0000313" key="4">
    <source>
        <dbReference type="EMBL" id="CAE6455067.1"/>
    </source>
</evidence>
<name>A0A8H3BDK3_9AGAM</name>
<dbReference type="GO" id="GO:0016787">
    <property type="term" value="F:hydrolase activity"/>
    <property type="evidence" value="ECO:0007669"/>
    <property type="project" value="UniProtKB-KW"/>
</dbReference>
<gene>
    <name evidence="4" type="ORF">RDB_LOCUS151032</name>
</gene>
<accession>A0A8H3BDK3</accession>
<evidence type="ECO:0000259" key="3">
    <source>
        <dbReference type="Pfam" id="PF01425"/>
    </source>
</evidence>
<evidence type="ECO:0000256" key="1">
    <source>
        <dbReference type="ARBA" id="ARBA00009199"/>
    </source>
</evidence>
<sequence>MFDQALARARELDDHIAKTGKAVGPLHGVPVSIKDHLFVKGEDTACGYVAWAGKRVAEEDAVIVHILRAAGAIIYVKTTNPQALYGSPYFLFLIESVINSLAASDTFSNIYGRTTNPHNRKLAAGGSTGGEGALVGSRASLLGVGTDSGGSIRTHIFKFNTRIPSAWCGLYGLKPSSHRLPALGLTMPYNGKEDILIVTGPMAHSVRDLQLFCQVISEYEPWNLDPNTLSMPWNLSLAYRESNDRLVIGMMSDDGIVSPHPPIVRRLQEVREALVAAGHEVIDWVPISQAEMTQLSSKFYLPDGGEDIRAPLKESGEPAVPLIERLLALGESIGSSTLAESWSNNIQRDRMRSRVLRHWNETALLSKCGRPIDALLCPATATLAPPHDTERWGGYGTYWNLLDLPAAVFPAGKSFDGSRWKSSEGLATAKPRNPIEELVASQWSPDKYDGAPIGLQLVGRRWQEEKLLADLKVVDAVVNACI</sequence>
<dbReference type="Proteomes" id="UP000663846">
    <property type="component" value="Unassembled WGS sequence"/>
</dbReference>
<evidence type="ECO:0000313" key="5">
    <source>
        <dbReference type="Proteomes" id="UP000663846"/>
    </source>
</evidence>